<dbReference type="RefSeq" id="WP_145074753.1">
    <property type="nucleotide sequence ID" value="NZ_JACIIY010000025.1"/>
</dbReference>
<keyword evidence="2" id="KW-1185">Reference proteome</keyword>
<dbReference type="AlphaFoldDB" id="A0A562K857"/>
<proteinExistence type="predicted"/>
<accession>A0A562K857</accession>
<evidence type="ECO:0000313" key="2">
    <source>
        <dbReference type="Proteomes" id="UP000316624"/>
    </source>
</evidence>
<protein>
    <submittedName>
        <fullName evidence="1">Uncharacterized protein</fullName>
    </submittedName>
</protein>
<gene>
    <name evidence="1" type="ORF">IQ35_03132</name>
</gene>
<dbReference type="EMBL" id="VLKK01000014">
    <property type="protein sequence ID" value="TWH91619.1"/>
    <property type="molecule type" value="Genomic_DNA"/>
</dbReference>
<name>A0A562K857_SPHWJ</name>
<evidence type="ECO:0000313" key="1">
    <source>
        <dbReference type="EMBL" id="TWH91619.1"/>
    </source>
</evidence>
<reference evidence="1 2" key="1">
    <citation type="journal article" date="2015" name="Stand. Genomic Sci.">
        <title>Genomic Encyclopedia of Bacterial and Archaeal Type Strains, Phase III: the genomes of soil and plant-associated and newly described type strains.</title>
        <authorList>
            <person name="Whitman W.B."/>
            <person name="Woyke T."/>
            <person name="Klenk H.P."/>
            <person name="Zhou Y."/>
            <person name="Lilburn T.G."/>
            <person name="Beck B.J."/>
            <person name="De Vos P."/>
            <person name="Vandamme P."/>
            <person name="Eisen J.A."/>
            <person name="Garrity G."/>
            <person name="Hugenholtz P."/>
            <person name="Kyrpides N.C."/>
        </authorList>
    </citation>
    <scope>NUCLEOTIDE SEQUENCE [LARGE SCALE GENOMIC DNA]</scope>
    <source>
        <strain evidence="1 2">CGMCC 1.7748</strain>
    </source>
</reference>
<organism evidence="1 2">
    <name type="scientific">Sphingobium wenxiniae (strain DSM 21828 / CGMCC 1.7748 / JZ-1)</name>
    <dbReference type="NCBI Taxonomy" id="595605"/>
    <lineage>
        <taxon>Bacteria</taxon>
        <taxon>Pseudomonadati</taxon>
        <taxon>Pseudomonadota</taxon>
        <taxon>Alphaproteobacteria</taxon>
        <taxon>Sphingomonadales</taxon>
        <taxon>Sphingomonadaceae</taxon>
        <taxon>Sphingobium</taxon>
    </lineage>
</organism>
<sequence>MGDRTTCTIEIGVYLPAALLPRLIDLADQYALSLDWGGDALTADNIPGDASLDLYGEELNGGLVDDLEAFVLANRLYYRRTSGGCPGAFNPEVVVSHGNGVSHAFEADEDGRAVFAVETILAATSLTALQALA</sequence>
<dbReference type="Proteomes" id="UP000316624">
    <property type="component" value="Unassembled WGS sequence"/>
</dbReference>
<comment type="caution">
    <text evidence="1">The sequence shown here is derived from an EMBL/GenBank/DDBJ whole genome shotgun (WGS) entry which is preliminary data.</text>
</comment>